<accession>A0AAV7TDH2</accession>
<sequence>MAAATARQHCTGGAREESRDPVPRVKRSQLHWRRRLPTGRRLGPRRSAGLDRALVRKRRAQSQRRRRSMVRGSPTAEEVQQEKLKAVKEVPSIRGKMPGQRTMPPPSAYISSDSDN</sequence>
<organism evidence="2 3">
    <name type="scientific">Pleurodeles waltl</name>
    <name type="common">Iberian ribbed newt</name>
    <dbReference type="NCBI Taxonomy" id="8319"/>
    <lineage>
        <taxon>Eukaryota</taxon>
        <taxon>Metazoa</taxon>
        <taxon>Chordata</taxon>
        <taxon>Craniata</taxon>
        <taxon>Vertebrata</taxon>
        <taxon>Euteleostomi</taxon>
        <taxon>Amphibia</taxon>
        <taxon>Batrachia</taxon>
        <taxon>Caudata</taxon>
        <taxon>Salamandroidea</taxon>
        <taxon>Salamandridae</taxon>
        <taxon>Pleurodelinae</taxon>
        <taxon>Pleurodeles</taxon>
    </lineage>
</organism>
<keyword evidence="3" id="KW-1185">Reference proteome</keyword>
<evidence type="ECO:0000313" key="3">
    <source>
        <dbReference type="Proteomes" id="UP001066276"/>
    </source>
</evidence>
<gene>
    <name evidence="2" type="ORF">NDU88_006107</name>
</gene>
<comment type="caution">
    <text evidence="2">The sequence shown here is derived from an EMBL/GenBank/DDBJ whole genome shotgun (WGS) entry which is preliminary data.</text>
</comment>
<dbReference type="AlphaFoldDB" id="A0AAV7TDH2"/>
<reference evidence="2" key="1">
    <citation type="journal article" date="2022" name="bioRxiv">
        <title>Sequencing and chromosome-scale assembly of the giantPleurodeles waltlgenome.</title>
        <authorList>
            <person name="Brown T."/>
            <person name="Elewa A."/>
            <person name="Iarovenko S."/>
            <person name="Subramanian E."/>
            <person name="Araus A.J."/>
            <person name="Petzold A."/>
            <person name="Susuki M."/>
            <person name="Suzuki K.-i.T."/>
            <person name="Hayashi T."/>
            <person name="Toyoda A."/>
            <person name="Oliveira C."/>
            <person name="Osipova E."/>
            <person name="Leigh N.D."/>
            <person name="Simon A."/>
            <person name="Yun M.H."/>
        </authorList>
    </citation>
    <scope>NUCLEOTIDE SEQUENCE</scope>
    <source>
        <strain evidence="2">20211129_DDA</strain>
        <tissue evidence="2">Liver</tissue>
    </source>
</reference>
<name>A0AAV7TDH2_PLEWA</name>
<feature type="compositionally biased region" description="Basic and acidic residues" evidence="1">
    <location>
        <begin position="14"/>
        <end position="23"/>
    </location>
</feature>
<evidence type="ECO:0000256" key="1">
    <source>
        <dbReference type="SAM" id="MobiDB-lite"/>
    </source>
</evidence>
<evidence type="ECO:0000313" key="2">
    <source>
        <dbReference type="EMBL" id="KAJ1174285.1"/>
    </source>
</evidence>
<feature type="compositionally biased region" description="Basic residues" evidence="1">
    <location>
        <begin position="55"/>
        <end position="69"/>
    </location>
</feature>
<dbReference type="EMBL" id="JANPWB010000007">
    <property type="protein sequence ID" value="KAJ1174285.1"/>
    <property type="molecule type" value="Genomic_DNA"/>
</dbReference>
<protein>
    <submittedName>
        <fullName evidence="2">Uncharacterized protein</fullName>
    </submittedName>
</protein>
<feature type="region of interest" description="Disordered" evidence="1">
    <location>
        <begin position="1"/>
        <end position="116"/>
    </location>
</feature>
<feature type="compositionally biased region" description="Basic residues" evidence="1">
    <location>
        <begin position="24"/>
        <end position="44"/>
    </location>
</feature>
<proteinExistence type="predicted"/>
<dbReference type="Proteomes" id="UP001066276">
    <property type="component" value="Chromosome 4_1"/>
</dbReference>